<dbReference type="OrthoDB" id="2906425at2759"/>
<dbReference type="Gene3D" id="3.30.200.20">
    <property type="entry name" value="Phosphorylase Kinase, domain 1"/>
    <property type="match status" value="1"/>
</dbReference>
<dbReference type="InterPro" id="IPR051035">
    <property type="entry name" value="Mito_inheritance_9"/>
</dbReference>
<comment type="caution">
    <text evidence="2">The sequence shown here is derived from an EMBL/GenBank/DDBJ whole genome shotgun (WGS) entry which is preliminary data.</text>
</comment>
<evidence type="ECO:0000313" key="3">
    <source>
        <dbReference type="Proteomes" id="UP000481288"/>
    </source>
</evidence>
<evidence type="ECO:0000313" key="2">
    <source>
        <dbReference type="EMBL" id="TVY50607.1"/>
    </source>
</evidence>
<gene>
    <name evidence="2" type="primary">AIM9_1</name>
    <name evidence="2" type="ORF">LCER1_G007521</name>
</gene>
<dbReference type="Pfam" id="PF01636">
    <property type="entry name" value="APH"/>
    <property type="match status" value="1"/>
</dbReference>
<dbReference type="SUPFAM" id="SSF56112">
    <property type="entry name" value="Protein kinase-like (PK-like)"/>
    <property type="match status" value="1"/>
</dbReference>
<proteinExistence type="predicted"/>
<dbReference type="EMBL" id="QGMG01001072">
    <property type="protein sequence ID" value="TVY50607.1"/>
    <property type="molecule type" value="Genomic_DNA"/>
</dbReference>
<sequence>MGISSTLKRIQKAFTDNPTIDWNDNEEFFRYTRGRFISNEAWEMQQRHVNFDMNALAELAAKAAGSQKCVTVKKYPDGMFNKVFLMTMEDGVEVVAKVPNPNAGPAHLTIASEVATMTFARENLQTPVPKVLDWCSSAELTSAGVEYIIMEKVEGVPLENLWSSMEVEDQISIIQTLAGFHKSWMSASFNQFGSLYFAKDISRGGQGISYTKRDGTEVLDSRYAVGPTVGRSSFDDGRSEIEFDQGPWATIGDYYYAIEKREGTCVKLMNKLPKSPLTLSGPYIPTRERKLVALDTYSKLVKYLVPTDDSINTSNIWHDDLHGENIIVNPLKPTEILGIIDWQSVALTPLFENAQLPRFLAYSGPRLTGLEAPEYPDIKGMEASEAEAADALWNQMTLAAYYRGFTQQNNPILYRAMEFHETLPFSLLSYASCMLVDGEAAYRYRATTELENEWASLPAVKALGNPPFPFTFSAEETQEIENDVKNMARGVQEMADIKEAMGKLWPDKGVVPHCDYEDAKAALRQAKETALKEFATTEDERRALVEGWNFDD</sequence>
<dbReference type="PANTHER" id="PTHR36091:SF2">
    <property type="entry name" value="AMINOGLYCOSIDE PHOSPHOTRANSFERASE DOMAIN-CONTAINING PROTEIN"/>
    <property type="match status" value="1"/>
</dbReference>
<protein>
    <submittedName>
        <fullName evidence="2">Altered inheritance of mitochondria protein 9, mitochondrial</fullName>
    </submittedName>
</protein>
<dbReference type="InterPro" id="IPR011009">
    <property type="entry name" value="Kinase-like_dom_sf"/>
</dbReference>
<dbReference type="PANTHER" id="PTHR36091">
    <property type="entry name" value="ALTERED INHERITANCE OF MITOCHONDRIA PROTEIN 9, MITOCHONDRIAL"/>
    <property type="match status" value="1"/>
</dbReference>
<dbReference type="Proteomes" id="UP000481288">
    <property type="component" value="Unassembled WGS sequence"/>
</dbReference>
<reference evidence="2 3" key="1">
    <citation type="submission" date="2018-05" db="EMBL/GenBank/DDBJ databases">
        <title>Whole genome sequencing for identification of molecular markers to develop diagnostic detection tools for the regulated plant pathogen Lachnellula willkommii.</title>
        <authorList>
            <person name="Giroux E."/>
            <person name="Bilodeau G."/>
        </authorList>
    </citation>
    <scope>NUCLEOTIDE SEQUENCE [LARGE SCALE GENOMIC DNA]</scope>
    <source>
        <strain evidence="2 3">CBS 625.97</strain>
    </source>
</reference>
<dbReference type="AlphaFoldDB" id="A0A7D8UJU0"/>
<feature type="domain" description="Aminoglycoside phosphotransferase" evidence="1">
    <location>
        <begin position="72"/>
        <end position="183"/>
    </location>
</feature>
<keyword evidence="3" id="KW-1185">Reference proteome</keyword>
<accession>A0A7D8UJU0</accession>
<dbReference type="GO" id="GO:0005739">
    <property type="term" value="C:mitochondrion"/>
    <property type="evidence" value="ECO:0007669"/>
    <property type="project" value="TreeGrafter"/>
</dbReference>
<organism evidence="2 3">
    <name type="scientific">Lachnellula cervina</name>
    <dbReference type="NCBI Taxonomy" id="1316786"/>
    <lineage>
        <taxon>Eukaryota</taxon>
        <taxon>Fungi</taxon>
        <taxon>Dikarya</taxon>
        <taxon>Ascomycota</taxon>
        <taxon>Pezizomycotina</taxon>
        <taxon>Leotiomycetes</taxon>
        <taxon>Helotiales</taxon>
        <taxon>Lachnaceae</taxon>
        <taxon>Lachnellula</taxon>
    </lineage>
</organism>
<name>A0A7D8UJU0_9HELO</name>
<evidence type="ECO:0000259" key="1">
    <source>
        <dbReference type="Pfam" id="PF01636"/>
    </source>
</evidence>
<dbReference type="InterPro" id="IPR002575">
    <property type="entry name" value="Aminoglycoside_PTrfase"/>
</dbReference>